<keyword evidence="4" id="KW-0175">Coiled coil</keyword>
<dbReference type="Pfam" id="PF07568">
    <property type="entry name" value="HisKA_2"/>
    <property type="match status" value="1"/>
</dbReference>
<keyword evidence="2 3" id="KW-0802">TPR repeat</keyword>
<dbReference type="PROSITE" id="PS50109">
    <property type="entry name" value="HIS_KIN"/>
    <property type="match status" value="1"/>
</dbReference>
<dbReference type="RefSeq" id="WP_346753886.1">
    <property type="nucleotide sequence ID" value="NZ_JAUJEA010000009.1"/>
</dbReference>
<feature type="coiled-coil region" evidence="4">
    <location>
        <begin position="400"/>
        <end position="429"/>
    </location>
</feature>
<evidence type="ECO:0000256" key="1">
    <source>
        <dbReference type="ARBA" id="ARBA00022737"/>
    </source>
</evidence>
<dbReference type="Proteomes" id="UP001172082">
    <property type="component" value="Unassembled WGS sequence"/>
</dbReference>
<evidence type="ECO:0000256" key="4">
    <source>
        <dbReference type="SAM" id="Coils"/>
    </source>
</evidence>
<evidence type="ECO:0000256" key="5">
    <source>
        <dbReference type="SAM" id="Phobius"/>
    </source>
</evidence>
<keyword evidence="5" id="KW-0472">Membrane</keyword>
<evidence type="ECO:0000256" key="3">
    <source>
        <dbReference type="PROSITE-ProRule" id="PRU00339"/>
    </source>
</evidence>
<evidence type="ECO:0000313" key="7">
    <source>
        <dbReference type="EMBL" id="MDN5203862.1"/>
    </source>
</evidence>
<feature type="domain" description="Histidine kinase" evidence="6">
    <location>
        <begin position="479"/>
        <end position="674"/>
    </location>
</feature>
<reference evidence="7" key="1">
    <citation type="submission" date="2023-06" db="EMBL/GenBank/DDBJ databases">
        <title>Genomic of Parafulvivirga corallium.</title>
        <authorList>
            <person name="Wang G."/>
        </authorList>
    </citation>
    <scope>NUCLEOTIDE SEQUENCE</scope>
    <source>
        <strain evidence="7">BMA10</strain>
    </source>
</reference>
<proteinExistence type="predicted"/>
<evidence type="ECO:0000259" key="6">
    <source>
        <dbReference type="PROSITE" id="PS50109"/>
    </source>
</evidence>
<name>A0ABT8KSX2_9BACT</name>
<dbReference type="InterPro" id="IPR011990">
    <property type="entry name" value="TPR-like_helical_dom_sf"/>
</dbReference>
<dbReference type="InterPro" id="IPR019734">
    <property type="entry name" value="TPR_rpt"/>
</dbReference>
<dbReference type="EMBL" id="JAUJEA010000009">
    <property type="protein sequence ID" value="MDN5203862.1"/>
    <property type="molecule type" value="Genomic_DNA"/>
</dbReference>
<dbReference type="SUPFAM" id="SSF48452">
    <property type="entry name" value="TPR-like"/>
    <property type="match status" value="2"/>
</dbReference>
<dbReference type="Pfam" id="PF13181">
    <property type="entry name" value="TPR_8"/>
    <property type="match status" value="1"/>
</dbReference>
<dbReference type="Gene3D" id="3.30.565.10">
    <property type="entry name" value="Histidine kinase-like ATPase, C-terminal domain"/>
    <property type="match status" value="1"/>
</dbReference>
<dbReference type="Pfam" id="PF13424">
    <property type="entry name" value="TPR_12"/>
    <property type="match status" value="3"/>
</dbReference>
<dbReference type="InterPro" id="IPR011495">
    <property type="entry name" value="Sig_transdc_His_kin_sub2_dim/P"/>
</dbReference>
<dbReference type="Gene3D" id="1.25.40.10">
    <property type="entry name" value="Tetratricopeptide repeat domain"/>
    <property type="match status" value="3"/>
</dbReference>
<evidence type="ECO:0000256" key="2">
    <source>
        <dbReference type="ARBA" id="ARBA00022803"/>
    </source>
</evidence>
<dbReference type="PROSITE" id="PS50005">
    <property type="entry name" value="TPR"/>
    <property type="match status" value="3"/>
</dbReference>
<dbReference type="SMART" id="SM00028">
    <property type="entry name" value="TPR"/>
    <property type="match status" value="8"/>
</dbReference>
<accession>A0ABT8KSX2</accession>
<dbReference type="InterPro" id="IPR036890">
    <property type="entry name" value="HATPase_C_sf"/>
</dbReference>
<dbReference type="InterPro" id="IPR003594">
    <property type="entry name" value="HATPase_dom"/>
</dbReference>
<dbReference type="Pfam" id="PF02518">
    <property type="entry name" value="HATPase_c"/>
    <property type="match status" value="1"/>
</dbReference>
<keyword evidence="5" id="KW-1133">Transmembrane helix</keyword>
<comment type="caution">
    <text evidence="7">The sequence shown here is derived from an EMBL/GenBank/DDBJ whole genome shotgun (WGS) entry which is preliminary data.</text>
</comment>
<keyword evidence="1" id="KW-0677">Repeat</keyword>
<evidence type="ECO:0000313" key="8">
    <source>
        <dbReference type="Proteomes" id="UP001172082"/>
    </source>
</evidence>
<dbReference type="PANTHER" id="PTHR45641">
    <property type="entry name" value="TETRATRICOPEPTIDE REPEAT PROTEIN (AFU_ORTHOLOGUE AFUA_6G03870)"/>
    <property type="match status" value="1"/>
</dbReference>
<keyword evidence="8" id="KW-1185">Reference proteome</keyword>
<feature type="transmembrane region" description="Helical" evidence="5">
    <location>
        <begin position="433"/>
        <end position="454"/>
    </location>
</feature>
<gene>
    <name evidence="7" type="ORF">QQ008_20895</name>
</gene>
<dbReference type="PANTHER" id="PTHR45641:SF19">
    <property type="entry name" value="NEPHROCYSTIN-3"/>
    <property type="match status" value="1"/>
</dbReference>
<feature type="repeat" description="TPR" evidence="3">
    <location>
        <begin position="237"/>
        <end position="270"/>
    </location>
</feature>
<dbReference type="SUPFAM" id="SSF55874">
    <property type="entry name" value="ATPase domain of HSP90 chaperone/DNA topoisomerase II/histidine kinase"/>
    <property type="match status" value="1"/>
</dbReference>
<organism evidence="7 8">
    <name type="scientific">Splendidivirga corallicola</name>
    <dbReference type="NCBI Taxonomy" id="3051826"/>
    <lineage>
        <taxon>Bacteria</taxon>
        <taxon>Pseudomonadati</taxon>
        <taxon>Bacteroidota</taxon>
        <taxon>Cytophagia</taxon>
        <taxon>Cytophagales</taxon>
        <taxon>Splendidivirgaceae</taxon>
        <taxon>Splendidivirga</taxon>
    </lineage>
</organism>
<dbReference type="InterPro" id="IPR005467">
    <property type="entry name" value="His_kinase_dom"/>
</dbReference>
<feature type="repeat" description="TPR" evidence="3">
    <location>
        <begin position="117"/>
        <end position="150"/>
    </location>
</feature>
<protein>
    <submittedName>
        <fullName evidence="7">Tetratricopeptide repeat protein</fullName>
    </submittedName>
</protein>
<sequence>MFKLFTLLIILGGTLVVDSRGGDQQIRSDSVTDKKNNPDSIVILADKFYKAREFRKAATLYESRLKINDSSLTVIKRSRLYIKLASSYRKLDQTENARSVLKKALSLIDPTHSEYVSIIHNNLGNIAFDEGDFKTSIEHYEKSLEISRSISDSLSIAKRLKSLGIVYKNMSHYSRALNLYRESVHILVTLDNDKELAATYDAIANVFEKTEEFQNSLTHHFKALELQEKIGYERGVAGSLNNIGNVYLETNLTDSAIIFYEKSLSIKKRLKLSLSESVTLNNLGEAYFKKGDLKKANQYFHQSLTIRKNMHDKKGIATSSNNLAELFFVQKQYTKSINFLVTAGVLARQMQLNNVLLRNLDLGKKIYGALGQYEKVAALDAEYDQLKEHLFNEEKVKVLNIRALMEKEEVEKNNELLEQEILLKELETENQRILSIAFIVLFVGVSVVLVVIISTRRKIVRKNKELLDKNRIINAQKADIQHQTNNGLQRVQNILKTVSKGIDDEDILRQVKNGENMILALSSLSEFLYEARDHTEIVMKDFLQELTSKLLTVHNKKPDEVSFHMDISPIVLAFDTAVPIALIISEVVTNAFKHAFAETEHPAFSISFSEQDKKVKLIIQDNGKGYSKNELKNSSKHFGRTLISKYVDILGGRQKTHYQNGQGSIFELVFQCQKIGTRLSHA</sequence>
<keyword evidence="5" id="KW-0812">Transmembrane</keyword>
<feature type="repeat" description="TPR" evidence="3">
    <location>
        <begin position="277"/>
        <end position="310"/>
    </location>
</feature>